<comment type="caution">
    <text evidence="1">The sequence shown here is derived from an EMBL/GenBank/DDBJ whole genome shotgun (WGS) entry which is preliminary data.</text>
</comment>
<gene>
    <name evidence="1" type="ORF">IPP15_11315</name>
</gene>
<name>A0A9D7XTU2_9BACT</name>
<evidence type="ECO:0000313" key="1">
    <source>
        <dbReference type="EMBL" id="MBK9982992.1"/>
    </source>
</evidence>
<dbReference type="AlphaFoldDB" id="A0A9D7XTU2"/>
<dbReference type="EMBL" id="JADKGY010000008">
    <property type="protein sequence ID" value="MBK9982992.1"/>
    <property type="molecule type" value="Genomic_DNA"/>
</dbReference>
<sequence length="141" mass="15766">MKQSFSYSSLIQQCLVALIFMASISLMNAQANSSLIGSANGLSWKDKLTIEQIVQQEITKTTSELSAQGLTDWSTAMLEAYKSLLLNTQAGMHESDDMPYVLDKAFVQMQNEPVQNPESRKMVLDDMKAKQVELIQKLTNQ</sequence>
<protein>
    <submittedName>
        <fullName evidence="1">Uncharacterized protein</fullName>
    </submittedName>
</protein>
<evidence type="ECO:0000313" key="2">
    <source>
        <dbReference type="Proteomes" id="UP000808337"/>
    </source>
</evidence>
<dbReference type="Proteomes" id="UP000808337">
    <property type="component" value="Unassembled WGS sequence"/>
</dbReference>
<proteinExistence type="predicted"/>
<accession>A0A9D7XTU2</accession>
<organism evidence="1 2">
    <name type="scientific">Candidatus Opimibacter skivensis</name>
    <dbReference type="NCBI Taxonomy" id="2982028"/>
    <lineage>
        <taxon>Bacteria</taxon>
        <taxon>Pseudomonadati</taxon>
        <taxon>Bacteroidota</taxon>
        <taxon>Saprospiria</taxon>
        <taxon>Saprospirales</taxon>
        <taxon>Saprospiraceae</taxon>
        <taxon>Candidatus Opimibacter</taxon>
    </lineage>
</organism>
<reference evidence="1 2" key="1">
    <citation type="submission" date="2020-10" db="EMBL/GenBank/DDBJ databases">
        <title>Connecting structure to function with the recovery of over 1000 high-quality activated sludge metagenome-assembled genomes encoding full-length rRNA genes using long-read sequencing.</title>
        <authorList>
            <person name="Singleton C.M."/>
            <person name="Petriglieri F."/>
            <person name="Kristensen J.M."/>
            <person name="Kirkegaard R.H."/>
            <person name="Michaelsen T.Y."/>
            <person name="Andersen M.H."/>
            <person name="Karst S.M."/>
            <person name="Dueholm M.S."/>
            <person name="Nielsen P.H."/>
            <person name="Albertsen M."/>
        </authorList>
    </citation>
    <scope>NUCLEOTIDE SEQUENCE [LARGE SCALE GENOMIC DNA]</scope>
    <source>
        <strain evidence="1">Ribe_18-Q3-R11-54_MAXAC.273</strain>
    </source>
</reference>